<dbReference type="PANTHER" id="PTHR33384:SF52">
    <property type="entry name" value="DUF3741 DOMAIN-CONTAINING PROTEIN"/>
    <property type="match status" value="1"/>
</dbReference>
<protein>
    <submittedName>
        <fullName evidence="1">Uncharacterized protein</fullName>
    </submittedName>
</protein>
<organism evidence="1 2">
    <name type="scientific">Buddleja alternifolia</name>
    <dbReference type="NCBI Taxonomy" id="168488"/>
    <lineage>
        <taxon>Eukaryota</taxon>
        <taxon>Viridiplantae</taxon>
        <taxon>Streptophyta</taxon>
        <taxon>Embryophyta</taxon>
        <taxon>Tracheophyta</taxon>
        <taxon>Spermatophyta</taxon>
        <taxon>Magnoliopsida</taxon>
        <taxon>eudicotyledons</taxon>
        <taxon>Gunneridae</taxon>
        <taxon>Pentapetalae</taxon>
        <taxon>asterids</taxon>
        <taxon>lamiids</taxon>
        <taxon>Lamiales</taxon>
        <taxon>Scrophulariaceae</taxon>
        <taxon>Buddlejeae</taxon>
        <taxon>Buddleja</taxon>
    </lineage>
</organism>
<dbReference type="Proteomes" id="UP000826271">
    <property type="component" value="Unassembled WGS sequence"/>
</dbReference>
<sequence length="148" mass="15840">MDCCENPMALGCVVCPKPRRAGQSNVNNNTAMPLRFHIRNDVEAFGSKAGAELLGLILHKEDVKAERCASLSSSPPFFFGSPPCRCPNPVVQDVHFGDQKLTSKCSSSPSGSASPPSAQTRLQFGKKQAAVVRVEGFDSQSSHFVAMT</sequence>
<gene>
    <name evidence="1" type="ORF">BUALT_Bualt04G0081500</name>
</gene>
<proteinExistence type="predicted"/>
<reference evidence="1" key="1">
    <citation type="submission" date="2019-10" db="EMBL/GenBank/DDBJ databases">
        <authorList>
            <person name="Zhang R."/>
            <person name="Pan Y."/>
            <person name="Wang J."/>
            <person name="Ma R."/>
            <person name="Yu S."/>
        </authorList>
    </citation>
    <scope>NUCLEOTIDE SEQUENCE</scope>
    <source>
        <strain evidence="1">LA-IB0</strain>
        <tissue evidence="1">Leaf</tissue>
    </source>
</reference>
<name>A0AAV6XM75_9LAMI</name>
<keyword evidence="2" id="KW-1185">Reference proteome</keyword>
<dbReference type="AlphaFoldDB" id="A0AAV6XM75"/>
<accession>A0AAV6XM75</accession>
<evidence type="ECO:0000313" key="2">
    <source>
        <dbReference type="Proteomes" id="UP000826271"/>
    </source>
</evidence>
<evidence type="ECO:0000313" key="1">
    <source>
        <dbReference type="EMBL" id="KAG8384086.1"/>
    </source>
</evidence>
<comment type="caution">
    <text evidence="1">The sequence shown here is derived from an EMBL/GenBank/DDBJ whole genome shotgun (WGS) entry which is preliminary data.</text>
</comment>
<dbReference type="EMBL" id="WHWC01000004">
    <property type="protein sequence ID" value="KAG8384086.1"/>
    <property type="molecule type" value="Genomic_DNA"/>
</dbReference>
<dbReference type="PANTHER" id="PTHR33384">
    <property type="entry name" value="EXPRESSED PROTEIN"/>
    <property type="match status" value="1"/>
</dbReference>